<evidence type="ECO:0000313" key="12">
    <source>
        <dbReference type="Proteomes" id="UP000548673"/>
    </source>
</evidence>
<keyword evidence="5 6" id="KW-0408">Iron</keyword>
<dbReference type="GO" id="GO:0005506">
    <property type="term" value="F:iron ion binding"/>
    <property type="evidence" value="ECO:0007669"/>
    <property type="project" value="InterPro"/>
</dbReference>
<dbReference type="InterPro" id="IPR050597">
    <property type="entry name" value="Cytochrome_c_Oxidase_Subunit"/>
</dbReference>
<evidence type="ECO:0000256" key="4">
    <source>
        <dbReference type="ARBA" id="ARBA00022982"/>
    </source>
</evidence>
<dbReference type="Proteomes" id="UP000548673">
    <property type="component" value="Unassembled WGS sequence"/>
</dbReference>
<dbReference type="EMBL" id="WAGF01000012">
    <property type="protein sequence ID" value="KAB0877572.1"/>
    <property type="molecule type" value="Genomic_DNA"/>
</dbReference>
<feature type="signal peptide" evidence="7">
    <location>
        <begin position="1"/>
        <end position="20"/>
    </location>
</feature>
<dbReference type="SUPFAM" id="SSF46626">
    <property type="entry name" value="Cytochrome c"/>
    <property type="match status" value="1"/>
</dbReference>
<keyword evidence="4" id="KW-0249">Electron transport</keyword>
<feature type="domain" description="Cytochrome c" evidence="8">
    <location>
        <begin position="22"/>
        <end position="103"/>
    </location>
</feature>
<dbReference type="InterPro" id="IPR009056">
    <property type="entry name" value="Cyt_c-like_dom"/>
</dbReference>
<evidence type="ECO:0000256" key="2">
    <source>
        <dbReference type="ARBA" id="ARBA00022617"/>
    </source>
</evidence>
<dbReference type="PANTHER" id="PTHR33751">
    <property type="entry name" value="CBB3-TYPE CYTOCHROME C OXIDASE SUBUNIT FIXP"/>
    <property type="match status" value="1"/>
</dbReference>
<dbReference type="GO" id="GO:0020037">
    <property type="term" value="F:heme binding"/>
    <property type="evidence" value="ECO:0007669"/>
    <property type="project" value="InterPro"/>
</dbReference>
<dbReference type="InterPro" id="IPR036909">
    <property type="entry name" value="Cyt_c-like_dom_sf"/>
</dbReference>
<keyword evidence="3 6" id="KW-0479">Metal-binding</keyword>
<reference evidence="10 12" key="2">
    <citation type="submission" date="2020-05" db="EMBL/GenBank/DDBJ databases">
        <title>The draft genome of Cronobacter sakazakii strain 145005.</title>
        <authorList>
            <person name="Yang J."/>
            <person name="Liu L."/>
            <person name="Feng Y."/>
            <person name="Zong Z."/>
        </authorList>
    </citation>
    <scope>NUCLEOTIDE SEQUENCE [LARGE SCALE GENOMIC DNA]</scope>
    <source>
        <strain evidence="10 12">145005</strain>
    </source>
</reference>
<sequence length="104" mass="10786">MIKHGVWLASLMALSVTAQAKGDAAAGEEKAVMCVACHGASGKASAPIYPNLAGQNEAYLEHALQAYKKGERSGGQAEIMKAYVSGLSDEDIANLAAYYAGQKP</sequence>
<comment type="caution">
    <text evidence="10">The sequence shown here is derived from an EMBL/GenBank/DDBJ whole genome shotgun (WGS) entry which is preliminary data.</text>
</comment>
<accession>A0A2S9UEH1</accession>
<evidence type="ECO:0000313" key="11">
    <source>
        <dbReference type="Proteomes" id="UP000439917"/>
    </source>
</evidence>
<dbReference type="RefSeq" id="WP_029039290.1">
    <property type="nucleotide sequence ID" value="NZ_CP011047.1"/>
</dbReference>
<dbReference type="GeneID" id="56731843"/>
<dbReference type="KEGG" id="csj:CSK29544_00078"/>
<evidence type="ECO:0000256" key="3">
    <source>
        <dbReference type="ARBA" id="ARBA00022723"/>
    </source>
</evidence>
<dbReference type="InterPro" id="IPR008168">
    <property type="entry name" value="Cyt_C_IC"/>
</dbReference>
<dbReference type="Proteomes" id="UP000439917">
    <property type="component" value="Unassembled WGS sequence"/>
</dbReference>
<evidence type="ECO:0000259" key="8">
    <source>
        <dbReference type="PROSITE" id="PS51007"/>
    </source>
</evidence>
<evidence type="ECO:0000256" key="7">
    <source>
        <dbReference type="SAM" id="SignalP"/>
    </source>
</evidence>
<dbReference type="STRING" id="28141.CSK29544_00078"/>
<protein>
    <submittedName>
        <fullName evidence="10">Cytochrome c</fullName>
    </submittedName>
</protein>
<dbReference type="GO" id="GO:0009055">
    <property type="term" value="F:electron transfer activity"/>
    <property type="evidence" value="ECO:0007669"/>
    <property type="project" value="InterPro"/>
</dbReference>
<dbReference type="AlphaFoldDB" id="A0A2S9UEH1"/>
<organism evidence="10 12">
    <name type="scientific">Cronobacter sakazakii</name>
    <name type="common">Enterobacter sakazakii</name>
    <dbReference type="NCBI Taxonomy" id="28141"/>
    <lineage>
        <taxon>Bacteria</taxon>
        <taxon>Pseudomonadati</taxon>
        <taxon>Pseudomonadota</taxon>
        <taxon>Gammaproteobacteria</taxon>
        <taxon>Enterobacterales</taxon>
        <taxon>Enterobacteriaceae</taxon>
        <taxon>Cronobacter</taxon>
    </lineage>
</organism>
<evidence type="ECO:0000256" key="5">
    <source>
        <dbReference type="ARBA" id="ARBA00023004"/>
    </source>
</evidence>
<dbReference type="Gene3D" id="1.10.760.10">
    <property type="entry name" value="Cytochrome c-like domain"/>
    <property type="match status" value="1"/>
</dbReference>
<dbReference type="PANTHER" id="PTHR33751:SF9">
    <property type="entry name" value="CYTOCHROME C4"/>
    <property type="match status" value="1"/>
</dbReference>
<keyword evidence="1" id="KW-0813">Transport</keyword>
<dbReference type="PRINTS" id="PR00605">
    <property type="entry name" value="CYTCHROMECIC"/>
</dbReference>
<gene>
    <name evidence="9" type="ORF">FZI38_13155</name>
    <name evidence="10" type="ORF">HRR37_09520</name>
</gene>
<proteinExistence type="predicted"/>
<evidence type="ECO:0000313" key="9">
    <source>
        <dbReference type="EMBL" id="KAB0877572.1"/>
    </source>
</evidence>
<dbReference type="PROSITE" id="PS51007">
    <property type="entry name" value="CYTC"/>
    <property type="match status" value="1"/>
</dbReference>
<keyword evidence="2 6" id="KW-0349">Heme</keyword>
<keyword evidence="7" id="KW-0732">Signal</keyword>
<evidence type="ECO:0000256" key="1">
    <source>
        <dbReference type="ARBA" id="ARBA00022448"/>
    </source>
</evidence>
<evidence type="ECO:0000256" key="6">
    <source>
        <dbReference type="PROSITE-ProRule" id="PRU00433"/>
    </source>
</evidence>
<dbReference type="EMBL" id="JABTXY010000023">
    <property type="protein sequence ID" value="NYV42610.1"/>
    <property type="molecule type" value="Genomic_DNA"/>
</dbReference>
<feature type="chain" id="PRO_5041067257" evidence="7">
    <location>
        <begin position="21"/>
        <end position="104"/>
    </location>
</feature>
<name>A0A2S9UEH1_CROSK</name>
<dbReference type="Pfam" id="PF00034">
    <property type="entry name" value="Cytochrom_C"/>
    <property type="match status" value="1"/>
</dbReference>
<reference evidence="9 11" key="1">
    <citation type="submission" date="2019-09" db="EMBL/GenBank/DDBJ databases">
        <title>Prevalence, distribution, and phylogeny of type two toxin-antitoxin genes possessed by Cronobacter species where C. sakazakii homologs follow sequence type lineages.</title>
        <authorList>
            <person name="Finkelstein S."/>
            <person name="Negrete F."/>
            <person name="Jang H."/>
            <person name="Gopinath G.R."/>
            <person name="Tall B.D."/>
        </authorList>
    </citation>
    <scope>NUCLEOTIDE SEQUENCE [LARGE SCALE GENOMIC DNA]</scope>
    <source>
        <strain evidence="9 11">MOD1_Comp4</strain>
    </source>
</reference>
<evidence type="ECO:0000313" key="10">
    <source>
        <dbReference type="EMBL" id="NYV42610.1"/>
    </source>
</evidence>